<evidence type="ECO:0000313" key="1">
    <source>
        <dbReference type="EMBL" id="GGU85763.1"/>
    </source>
</evidence>
<dbReference type="Proteomes" id="UP000649573">
    <property type="component" value="Unassembled WGS sequence"/>
</dbReference>
<comment type="caution">
    <text evidence="1">The sequence shown here is derived from an EMBL/GenBank/DDBJ whole genome shotgun (WGS) entry which is preliminary data.</text>
</comment>
<organism evidence="1 2">
    <name type="scientific">Lentzea flava</name>
    <dbReference type="NCBI Taxonomy" id="103732"/>
    <lineage>
        <taxon>Bacteria</taxon>
        <taxon>Bacillati</taxon>
        <taxon>Actinomycetota</taxon>
        <taxon>Actinomycetes</taxon>
        <taxon>Pseudonocardiales</taxon>
        <taxon>Pseudonocardiaceae</taxon>
        <taxon>Lentzea</taxon>
    </lineage>
</organism>
<gene>
    <name evidence="1" type="ORF">GCM10010178_89850</name>
</gene>
<sequence>MAPEQALHWVRLTSGPFARHVLPGGHFYLVSEVDAVLSIVAATLEMNV</sequence>
<protein>
    <recommendedName>
        <fullName evidence="3">Thioesterase domain-containing protein</fullName>
    </recommendedName>
</protein>
<proteinExistence type="predicted"/>
<evidence type="ECO:0008006" key="3">
    <source>
        <dbReference type="Google" id="ProtNLM"/>
    </source>
</evidence>
<evidence type="ECO:0000313" key="2">
    <source>
        <dbReference type="Proteomes" id="UP000649573"/>
    </source>
</evidence>
<reference evidence="2" key="1">
    <citation type="journal article" date="2019" name="Int. J. Syst. Evol. Microbiol.">
        <title>The Global Catalogue of Microorganisms (GCM) 10K type strain sequencing project: providing services to taxonomists for standard genome sequencing and annotation.</title>
        <authorList>
            <consortium name="The Broad Institute Genomics Platform"/>
            <consortium name="The Broad Institute Genome Sequencing Center for Infectious Disease"/>
            <person name="Wu L."/>
            <person name="Ma J."/>
        </authorList>
    </citation>
    <scope>NUCLEOTIDE SEQUENCE [LARGE SCALE GENOMIC DNA]</scope>
    <source>
        <strain evidence="2">JCM 3296</strain>
    </source>
</reference>
<keyword evidence="2" id="KW-1185">Reference proteome</keyword>
<dbReference type="SUPFAM" id="SSF53474">
    <property type="entry name" value="alpha/beta-Hydrolases"/>
    <property type="match status" value="1"/>
</dbReference>
<dbReference type="EMBL" id="BMRE01000097">
    <property type="protein sequence ID" value="GGU85763.1"/>
    <property type="molecule type" value="Genomic_DNA"/>
</dbReference>
<accession>A0ABQ2VHC4</accession>
<name>A0ABQ2VHC4_9PSEU</name>
<dbReference type="Gene3D" id="3.40.50.1820">
    <property type="entry name" value="alpha/beta hydrolase"/>
    <property type="match status" value="1"/>
</dbReference>
<dbReference type="InterPro" id="IPR029058">
    <property type="entry name" value="AB_hydrolase_fold"/>
</dbReference>